<reference evidence="5" key="1">
    <citation type="submission" date="2021-12" db="EMBL/GenBank/DDBJ databases">
        <authorList>
            <person name="Zaccaron A."/>
            <person name="Stergiopoulos I."/>
        </authorList>
    </citation>
    <scope>NUCLEOTIDE SEQUENCE</scope>
    <source>
        <strain evidence="5">Race5_Kim</strain>
    </source>
</reference>
<evidence type="ECO:0000256" key="1">
    <source>
        <dbReference type="ARBA" id="ARBA00004123"/>
    </source>
</evidence>
<feature type="region of interest" description="Disordered" evidence="4">
    <location>
        <begin position="707"/>
        <end position="794"/>
    </location>
</feature>
<keyword evidence="3" id="KW-0539">Nucleus</keyword>
<feature type="compositionally biased region" description="Acidic residues" evidence="4">
    <location>
        <begin position="713"/>
        <end position="733"/>
    </location>
</feature>
<feature type="region of interest" description="Disordered" evidence="4">
    <location>
        <begin position="276"/>
        <end position="298"/>
    </location>
</feature>
<reference evidence="5" key="2">
    <citation type="journal article" date="2022" name="Microb. Genom.">
        <title>A chromosome-scale genome assembly of the tomato pathogen Cladosporium fulvum reveals a compartmentalized genome architecture and the presence of a dispensable chromosome.</title>
        <authorList>
            <person name="Zaccaron A.Z."/>
            <person name="Chen L.H."/>
            <person name="Samaras A."/>
            <person name="Stergiopoulos I."/>
        </authorList>
    </citation>
    <scope>NUCLEOTIDE SEQUENCE</scope>
    <source>
        <strain evidence="5">Race5_Kim</strain>
    </source>
</reference>
<dbReference type="GO" id="GO:0006355">
    <property type="term" value="P:regulation of DNA-templated transcription"/>
    <property type="evidence" value="ECO:0007669"/>
    <property type="project" value="InterPro"/>
</dbReference>
<dbReference type="SUPFAM" id="SSF48371">
    <property type="entry name" value="ARM repeat"/>
    <property type="match status" value="1"/>
</dbReference>
<dbReference type="Proteomes" id="UP000756132">
    <property type="component" value="Chromosome 9"/>
</dbReference>
<evidence type="ECO:0000313" key="5">
    <source>
        <dbReference type="EMBL" id="UJO21646.1"/>
    </source>
</evidence>
<dbReference type="EMBL" id="CP090171">
    <property type="protein sequence ID" value="UJO21646.1"/>
    <property type="molecule type" value="Genomic_DNA"/>
</dbReference>
<sequence length="977" mass="107158">MPGIKRPIEDDVDAGDDNVHPSRKRRLEDGEDRQELAKIFNDLRDEIKETRLEATRKLLTTLSVNSDDQAGKLDYSTTRLIRGVCSGAKAARPGFSIALIEVLRLGFASGHLKLLNTVEKIVALTNLESKLSGAEQRDYLIGRRSAFQAVLQSGVLAGKVSTENVKYLFDAICDLALEKEWLRSECGAVLHMFLVSQEATQLSNDSIRTLIDSLKDKDLLRTPEGVAIWLTVKKSFAEVKLPKGVWNHNNPLSSQERPTLSKILLKGAVDSEVVEQPSAPNGATNGAPKKGKKQAGARQSAPNFAWQVILGYMYKEGSAQKFGTFWEDCVGKAMFSKTASDERKNLGLQIFRQALVSAPAEYLGYAIDAHIVKCIVDQRANKNASLVEATKAPLNQIATRGKQEPAAAAAMACKLLALLPPNIDKLVRATIDALLAAADSDGLAEIVATTVTLIRTPGDDDEGKRRSLADALATIVRSHKAEPSTLLSGDSESHSLAEWLQELLHSLTHLAYTTSDVKCQPPLSPKSRTLFQERLTSCLGHLASLPLHQAVLAPTLVLDTLYESRKSLIEGLDDKTAKICKDARKHFKTAAKQASAAQGSEATIPRAFQLLFALGMLQVYKQELESESILEDILSCYASGTDADETSATMLTELLLSFMSKNSKLYTRMAEQVFAAFAPDVTAESLQSMIDILSQKESLAGQQELFADGGEGGAEEGASDDEDMVDVEEDSDVELVNGEVAGDSDDDSSSGDEASDDVNNDEEAVFDRKLAEALGTTGMEDDEDEDGSDMDDDQMEALDGHLSTIFKERSKVTTKKDKKDAKENLLQFKNKVLDLLAIYVKSQYENVLALDLIHPLVALTRESTNQQTQRKAMDVLEQYFDSCKKNKTTPQLNSSKAGFKLLSAIHDEMRLGGSKLHASACSRSSQFLAKVLVPMKPGNWKKIAHMYVDLIDDWRVDDKSKIHPSIFNDWHSWCMQK</sequence>
<name>A0A9Q8PFT8_PASFU</name>
<dbReference type="PANTHER" id="PTHR13213">
    <property type="entry name" value="MYB-BINDING PROTEIN 1A FAMILY MEMBER"/>
    <property type="match status" value="1"/>
</dbReference>
<feature type="region of interest" description="Disordered" evidence="4">
    <location>
        <begin position="1"/>
        <end position="30"/>
    </location>
</feature>
<gene>
    <name evidence="5" type="ORF">CLAFUR5_09111</name>
</gene>
<evidence type="ECO:0000256" key="2">
    <source>
        <dbReference type="ARBA" id="ARBA00006809"/>
    </source>
</evidence>
<protein>
    <submittedName>
        <fullName evidence="5">rDNA transcriptional regulator pol5</fullName>
    </submittedName>
</protein>
<accession>A0A9Q8PFT8</accession>
<dbReference type="GeneID" id="71988989"/>
<feature type="compositionally biased region" description="Acidic residues" evidence="4">
    <location>
        <begin position="779"/>
        <end position="794"/>
    </location>
</feature>
<dbReference type="RefSeq" id="XP_047766012.1">
    <property type="nucleotide sequence ID" value="XM_047908259.1"/>
</dbReference>
<dbReference type="GO" id="GO:0000182">
    <property type="term" value="F:rDNA binding"/>
    <property type="evidence" value="ECO:0007669"/>
    <property type="project" value="TreeGrafter"/>
</dbReference>
<keyword evidence="6" id="KW-1185">Reference proteome</keyword>
<dbReference type="AlphaFoldDB" id="A0A9Q8PFT8"/>
<dbReference type="InterPro" id="IPR007015">
    <property type="entry name" value="DNA_pol_V/MYBBP1A"/>
</dbReference>
<dbReference type="Pfam" id="PF04931">
    <property type="entry name" value="DNA_pol_phi"/>
    <property type="match status" value="1"/>
</dbReference>
<dbReference type="GO" id="GO:0005730">
    <property type="term" value="C:nucleolus"/>
    <property type="evidence" value="ECO:0007669"/>
    <property type="project" value="InterPro"/>
</dbReference>
<evidence type="ECO:0000256" key="3">
    <source>
        <dbReference type="ARBA" id="ARBA00023242"/>
    </source>
</evidence>
<dbReference type="KEGG" id="ffu:CLAFUR5_09111"/>
<evidence type="ECO:0000256" key="4">
    <source>
        <dbReference type="SAM" id="MobiDB-lite"/>
    </source>
</evidence>
<feature type="compositionally biased region" description="Acidic residues" evidence="4">
    <location>
        <begin position="742"/>
        <end position="764"/>
    </location>
</feature>
<dbReference type="InterPro" id="IPR016024">
    <property type="entry name" value="ARM-type_fold"/>
</dbReference>
<organism evidence="5 6">
    <name type="scientific">Passalora fulva</name>
    <name type="common">Tomato leaf mold</name>
    <name type="synonym">Cladosporium fulvum</name>
    <dbReference type="NCBI Taxonomy" id="5499"/>
    <lineage>
        <taxon>Eukaryota</taxon>
        <taxon>Fungi</taxon>
        <taxon>Dikarya</taxon>
        <taxon>Ascomycota</taxon>
        <taxon>Pezizomycotina</taxon>
        <taxon>Dothideomycetes</taxon>
        <taxon>Dothideomycetidae</taxon>
        <taxon>Mycosphaerellales</taxon>
        <taxon>Mycosphaerellaceae</taxon>
        <taxon>Fulvia</taxon>
    </lineage>
</organism>
<comment type="subcellular location">
    <subcellularLocation>
        <location evidence="1">Nucleus</location>
    </subcellularLocation>
</comment>
<dbReference type="OrthoDB" id="342531at2759"/>
<evidence type="ECO:0000313" key="6">
    <source>
        <dbReference type="Proteomes" id="UP000756132"/>
    </source>
</evidence>
<dbReference type="PANTHER" id="PTHR13213:SF2">
    <property type="entry name" value="MYB-BINDING PROTEIN 1A"/>
    <property type="match status" value="1"/>
</dbReference>
<comment type="similarity">
    <text evidence="2">Belongs to the MYBBP1A family.</text>
</comment>
<proteinExistence type="inferred from homology"/>